<keyword evidence="2" id="KW-0808">Transferase</keyword>
<dbReference type="PROSITE" id="PS51186">
    <property type="entry name" value="GNAT"/>
    <property type="match status" value="1"/>
</dbReference>
<sequence>MGEIIYKRVETDTELRQILELQKLNLKQNLSEDFIHTEGFVYVEHTFAVLKRMNEACPHFIAIKENQVIGYALCMLERFRRDVPVLEGMFNYIDKVLESKELSKLHYLVMGQICVDKAYRGKGVFRNLYNNYRLGLEHEYEAVITEVNAKNLRSLEAHKAIGFECLDRHIEENDHWELIIWKWN</sequence>
<dbReference type="InterPro" id="IPR000182">
    <property type="entry name" value="GNAT_dom"/>
</dbReference>
<evidence type="ECO:0000313" key="3">
    <source>
        <dbReference type="Proteomes" id="UP000248054"/>
    </source>
</evidence>
<protein>
    <submittedName>
        <fullName evidence="2">Acetyltransferase (GNAT) family protein</fullName>
    </submittedName>
</protein>
<dbReference type="Proteomes" id="UP000248054">
    <property type="component" value="Unassembled WGS sequence"/>
</dbReference>
<dbReference type="RefSeq" id="WP_110474052.1">
    <property type="nucleotide sequence ID" value="NZ_BMWQ01000001.1"/>
</dbReference>
<keyword evidence="3" id="KW-1185">Reference proteome</keyword>
<comment type="caution">
    <text evidence="2">The sequence shown here is derived from an EMBL/GenBank/DDBJ whole genome shotgun (WGS) entry which is preliminary data.</text>
</comment>
<dbReference type="SUPFAM" id="SSF55729">
    <property type="entry name" value="Acyl-CoA N-acyltransferases (Nat)"/>
    <property type="match status" value="1"/>
</dbReference>
<evidence type="ECO:0000259" key="1">
    <source>
        <dbReference type="PROSITE" id="PS51186"/>
    </source>
</evidence>
<feature type="domain" description="N-acetyltransferase" evidence="1">
    <location>
        <begin position="4"/>
        <end position="184"/>
    </location>
</feature>
<dbReference type="Pfam" id="PF00583">
    <property type="entry name" value="Acetyltransf_1"/>
    <property type="match status" value="1"/>
</dbReference>
<organism evidence="2 3">
    <name type="scientific">Winogradskyella epiphytica</name>
    <dbReference type="NCBI Taxonomy" id="262005"/>
    <lineage>
        <taxon>Bacteria</taxon>
        <taxon>Pseudomonadati</taxon>
        <taxon>Bacteroidota</taxon>
        <taxon>Flavobacteriia</taxon>
        <taxon>Flavobacteriales</taxon>
        <taxon>Flavobacteriaceae</taxon>
        <taxon>Winogradskyella</taxon>
    </lineage>
</organism>
<dbReference type="InterPro" id="IPR016181">
    <property type="entry name" value="Acyl_CoA_acyltransferase"/>
</dbReference>
<name>A0A2V4WZM2_9FLAO</name>
<proteinExistence type="predicted"/>
<dbReference type="Gene3D" id="3.40.630.30">
    <property type="match status" value="1"/>
</dbReference>
<dbReference type="GO" id="GO:0016747">
    <property type="term" value="F:acyltransferase activity, transferring groups other than amino-acyl groups"/>
    <property type="evidence" value="ECO:0007669"/>
    <property type="project" value="InterPro"/>
</dbReference>
<gene>
    <name evidence="2" type="ORF">DFQ11_101533</name>
</gene>
<accession>A0A2V4WZM2</accession>
<dbReference type="EMBL" id="QJTD01000001">
    <property type="protein sequence ID" value="PYE83102.1"/>
    <property type="molecule type" value="Genomic_DNA"/>
</dbReference>
<evidence type="ECO:0000313" key="2">
    <source>
        <dbReference type="EMBL" id="PYE83102.1"/>
    </source>
</evidence>
<reference evidence="2 3" key="1">
    <citation type="submission" date="2018-06" db="EMBL/GenBank/DDBJ databases">
        <title>Genomic Encyclopedia of Type Strains, Phase III (KMG-III): the genomes of soil and plant-associated and newly described type strains.</title>
        <authorList>
            <person name="Whitman W."/>
        </authorList>
    </citation>
    <scope>NUCLEOTIDE SEQUENCE [LARGE SCALE GENOMIC DNA]</scope>
    <source>
        <strain evidence="2 3">CECT 7945</strain>
    </source>
</reference>
<dbReference type="OrthoDB" id="5109343at2"/>
<dbReference type="AlphaFoldDB" id="A0A2V4WZM2"/>